<evidence type="ECO:0000259" key="1">
    <source>
        <dbReference type="Pfam" id="PF25273"/>
    </source>
</evidence>
<evidence type="ECO:0000313" key="3">
    <source>
        <dbReference type="Proteomes" id="UP001159363"/>
    </source>
</evidence>
<dbReference type="PANTHER" id="PTHR10773">
    <property type="entry name" value="DNA-DIRECTED RNA POLYMERASES I, II, AND III SUBUNIT RPABC2"/>
    <property type="match status" value="1"/>
</dbReference>
<comment type="caution">
    <text evidence="2">The sequence shown here is derived from an EMBL/GenBank/DDBJ whole genome shotgun (WGS) entry which is preliminary data.</text>
</comment>
<feature type="domain" description="DUF7869" evidence="1">
    <location>
        <begin position="158"/>
        <end position="216"/>
    </location>
</feature>
<sequence>MFLPSYMSLAELYEEYSRARAPECTPVSRRLFETLFHEMNLAIKKPKVDTCATCDKLALKIKTGDETTNLQKQLAELDKLAEIAYDAKKKYKLLSKSDKAKKTITFDMQQCLPTPYVQIHDCDDGQAYCYLWHKEWLEEELTFLTNDINPEINHLTTYSDTCGGQNKNSYIAVMCMVALQQSPYLRTIDNTFMLPGHMHMECDSVHSLIERKKKKYNGNIEHPHDWTQLIRQTGRKKKTVHC</sequence>
<organism evidence="2 3">
    <name type="scientific">Dryococelus australis</name>
    <dbReference type="NCBI Taxonomy" id="614101"/>
    <lineage>
        <taxon>Eukaryota</taxon>
        <taxon>Metazoa</taxon>
        <taxon>Ecdysozoa</taxon>
        <taxon>Arthropoda</taxon>
        <taxon>Hexapoda</taxon>
        <taxon>Insecta</taxon>
        <taxon>Pterygota</taxon>
        <taxon>Neoptera</taxon>
        <taxon>Polyneoptera</taxon>
        <taxon>Phasmatodea</taxon>
        <taxon>Verophasmatodea</taxon>
        <taxon>Anareolatae</taxon>
        <taxon>Phasmatidae</taxon>
        <taxon>Eurycanthinae</taxon>
        <taxon>Dryococelus</taxon>
    </lineage>
</organism>
<protein>
    <recommendedName>
        <fullName evidence="1">DUF7869 domain-containing protein</fullName>
    </recommendedName>
</protein>
<proteinExistence type="predicted"/>
<dbReference type="EMBL" id="JARBHB010000002">
    <property type="protein sequence ID" value="KAJ8893212.1"/>
    <property type="molecule type" value="Genomic_DNA"/>
</dbReference>
<dbReference type="InterPro" id="IPR057191">
    <property type="entry name" value="DUF7869"/>
</dbReference>
<dbReference type="PANTHER" id="PTHR10773:SF19">
    <property type="match status" value="1"/>
</dbReference>
<reference evidence="2 3" key="1">
    <citation type="submission" date="2023-02" db="EMBL/GenBank/DDBJ databases">
        <title>LHISI_Scaffold_Assembly.</title>
        <authorList>
            <person name="Stuart O.P."/>
            <person name="Cleave R."/>
            <person name="Magrath M.J.L."/>
            <person name="Mikheyev A.S."/>
        </authorList>
    </citation>
    <scope>NUCLEOTIDE SEQUENCE [LARGE SCALE GENOMIC DNA]</scope>
    <source>
        <strain evidence="2">Daus_M_001</strain>
        <tissue evidence="2">Leg muscle</tissue>
    </source>
</reference>
<dbReference type="Pfam" id="PF25273">
    <property type="entry name" value="DUF7869"/>
    <property type="match status" value="1"/>
</dbReference>
<dbReference type="Proteomes" id="UP001159363">
    <property type="component" value="Chromosome 2"/>
</dbReference>
<keyword evidence="3" id="KW-1185">Reference proteome</keyword>
<gene>
    <name evidence="2" type="ORF">PR048_005798</name>
</gene>
<accession>A0ABQ9I9S0</accession>
<evidence type="ECO:0000313" key="2">
    <source>
        <dbReference type="EMBL" id="KAJ8893212.1"/>
    </source>
</evidence>
<name>A0ABQ9I9S0_9NEOP</name>